<evidence type="ECO:0000313" key="2">
    <source>
        <dbReference type="EMBL" id="CEM27637.1"/>
    </source>
</evidence>
<name>A0A0G4GEN0_9ALVE</name>
<dbReference type="PhylomeDB" id="A0A0G4GEN0"/>
<gene>
    <name evidence="2" type="ORF">Cvel_21477</name>
</gene>
<accession>A0A0G4GEN0</accession>
<feature type="compositionally biased region" description="Low complexity" evidence="1">
    <location>
        <begin position="124"/>
        <end position="133"/>
    </location>
</feature>
<sequence>MPVKSSFKFQTEFVEKILSRFDSVNRINRIVWIPSVSFGVLSVSNGTATKTFTVLSSPVPSSLPQGLEAAIAETACLLSESTNFHNLQEKTVTKLKHFTQKYRGWRQRKGKGKGKFSPDDHPSQKQSSSSSSSGSGGQMQVREGGKNFSSARFAEAVAETYMKMAEKEKPSSTKGSTQWQTKKKKQ</sequence>
<proteinExistence type="predicted"/>
<dbReference type="VEuPathDB" id="CryptoDB:Cvel_21477"/>
<protein>
    <submittedName>
        <fullName evidence="2">Uncharacterized protein</fullName>
    </submittedName>
</protein>
<organism evidence="2">
    <name type="scientific">Chromera velia CCMP2878</name>
    <dbReference type="NCBI Taxonomy" id="1169474"/>
    <lineage>
        <taxon>Eukaryota</taxon>
        <taxon>Sar</taxon>
        <taxon>Alveolata</taxon>
        <taxon>Colpodellida</taxon>
        <taxon>Chromeraceae</taxon>
        <taxon>Chromera</taxon>
    </lineage>
</organism>
<evidence type="ECO:0000256" key="1">
    <source>
        <dbReference type="SAM" id="MobiDB-lite"/>
    </source>
</evidence>
<dbReference type="AlphaFoldDB" id="A0A0G4GEN0"/>
<feature type="compositionally biased region" description="Basic residues" evidence="1">
    <location>
        <begin position="103"/>
        <end position="114"/>
    </location>
</feature>
<reference evidence="2" key="1">
    <citation type="submission" date="2014-11" db="EMBL/GenBank/DDBJ databases">
        <authorList>
            <person name="Otto D Thomas"/>
            <person name="Naeem Raeece"/>
        </authorList>
    </citation>
    <scope>NUCLEOTIDE SEQUENCE</scope>
</reference>
<feature type="region of interest" description="Disordered" evidence="1">
    <location>
        <begin position="164"/>
        <end position="186"/>
    </location>
</feature>
<feature type="region of interest" description="Disordered" evidence="1">
    <location>
        <begin position="103"/>
        <end position="150"/>
    </location>
</feature>
<dbReference type="EMBL" id="CDMZ01001122">
    <property type="protein sequence ID" value="CEM27637.1"/>
    <property type="molecule type" value="Genomic_DNA"/>
</dbReference>